<dbReference type="PANTHER" id="PTHR30535:SF33">
    <property type="entry name" value="PERIPLASMIC BINDING PROTEIN"/>
    <property type="match status" value="1"/>
</dbReference>
<evidence type="ECO:0000259" key="3">
    <source>
        <dbReference type="PROSITE" id="PS50983"/>
    </source>
</evidence>
<dbReference type="PANTHER" id="PTHR30535">
    <property type="entry name" value="VITAMIN B12-BINDING PROTEIN"/>
    <property type="match status" value="1"/>
</dbReference>
<dbReference type="RefSeq" id="WP_068746655.1">
    <property type="nucleotide sequence ID" value="NZ_LSRE01000044.1"/>
</dbReference>
<accession>A0A137YZH1</accession>
<proteinExistence type="inferred from homology"/>
<gene>
    <name evidence="4" type="ORF">AXK61_07135</name>
</gene>
<sequence>MNTETNPASRARRPLVALLTLVAVIAASACSAPSRDAAAPSSSDTPVTVVDDAGRTVELAHPLRSAVVANRYNVELIRAMGSIGAVKSVDLNTAQDRAYWPQFDPANVIGKSQSEINLEKVIELKPEALIIPKNSPVDEYARKLHGAGIKTIVVTGWDNASLPKQMTVLGKAFGRPEGAQKVTDLFTGTIKKVSDRVSSQSPKKTVYWEYGDPNTTAIPGTSNDGWHNMIVSAGGVNIFGDPNIKGDTIDPEAVLRANPDLIVKTTSGGALKNTGRYTPPVDGEFARIGAEMIARPGWAQLNAVRAGNVHLMTGFLGGGLGKAVGTVYVAKWLYPEQMKDVDPNAVFDQWLDLQGVKPVAGHTYDVPAVR</sequence>
<comment type="similarity">
    <text evidence="1">Belongs to the bacterial solute-binding protein 8 family.</text>
</comment>
<dbReference type="Gene3D" id="3.40.50.1980">
    <property type="entry name" value="Nitrogenase molybdenum iron protein domain"/>
    <property type="match status" value="2"/>
</dbReference>
<feature type="chain" id="PRO_5046690624" evidence="2">
    <location>
        <begin position="30"/>
        <end position="370"/>
    </location>
</feature>
<dbReference type="PROSITE" id="PS50983">
    <property type="entry name" value="FE_B12_PBP"/>
    <property type="match status" value="1"/>
</dbReference>
<feature type="signal peptide" evidence="2">
    <location>
        <begin position="1"/>
        <end position="29"/>
    </location>
</feature>
<dbReference type="Pfam" id="PF01497">
    <property type="entry name" value="Peripla_BP_2"/>
    <property type="match status" value="1"/>
</dbReference>
<protein>
    <submittedName>
        <fullName evidence="4">Iron(III) dicitrate-binding protein</fullName>
    </submittedName>
</protein>
<evidence type="ECO:0000313" key="5">
    <source>
        <dbReference type="Proteomes" id="UP000070409"/>
    </source>
</evidence>
<evidence type="ECO:0000313" key="4">
    <source>
        <dbReference type="EMBL" id="KXO91321.1"/>
    </source>
</evidence>
<evidence type="ECO:0000256" key="2">
    <source>
        <dbReference type="SAM" id="SignalP"/>
    </source>
</evidence>
<dbReference type="InterPro" id="IPR050902">
    <property type="entry name" value="ABC_Transporter_SBP"/>
</dbReference>
<dbReference type="InterPro" id="IPR002491">
    <property type="entry name" value="ABC_transptr_periplasmic_BD"/>
</dbReference>
<dbReference type="SUPFAM" id="SSF53807">
    <property type="entry name" value="Helical backbone' metal receptor"/>
    <property type="match status" value="1"/>
</dbReference>
<dbReference type="Proteomes" id="UP000070409">
    <property type="component" value="Unassembled WGS sequence"/>
</dbReference>
<evidence type="ECO:0000256" key="1">
    <source>
        <dbReference type="ARBA" id="ARBA00008814"/>
    </source>
</evidence>
<dbReference type="EMBL" id="LSRE01000044">
    <property type="protein sequence ID" value="KXO91321.1"/>
    <property type="molecule type" value="Genomic_DNA"/>
</dbReference>
<comment type="caution">
    <text evidence="4">The sequence shown here is derived from an EMBL/GenBank/DDBJ whole genome shotgun (WGS) entry which is preliminary data.</text>
</comment>
<name>A0A137YZH1_9ACTN</name>
<reference evidence="4 5" key="1">
    <citation type="submission" date="2016-02" db="EMBL/GenBank/DDBJ databases">
        <authorList>
            <person name="Teng J.L."/>
            <person name="Tang Y."/>
            <person name="Huang Y."/>
            <person name="Guo F."/>
            <person name="Wei W."/>
            <person name="Chen J.H."/>
            <person name="Wong S.Y."/>
            <person name="Lau S.K."/>
            <person name="Woo P.C."/>
        </authorList>
    </citation>
    <scope>NUCLEOTIDE SEQUENCE [LARGE SCALE GENOMIC DNA]</scope>
    <source>
        <strain evidence="4 5">JCM 13375</strain>
    </source>
</reference>
<keyword evidence="2" id="KW-0732">Signal</keyword>
<keyword evidence="5" id="KW-1185">Reference proteome</keyword>
<organism evidence="4 5">
    <name type="scientific">Tsukamurella pseudospumae</name>
    <dbReference type="NCBI Taxonomy" id="239498"/>
    <lineage>
        <taxon>Bacteria</taxon>
        <taxon>Bacillati</taxon>
        <taxon>Actinomycetota</taxon>
        <taxon>Actinomycetes</taxon>
        <taxon>Mycobacteriales</taxon>
        <taxon>Tsukamurellaceae</taxon>
        <taxon>Tsukamurella</taxon>
    </lineage>
</organism>
<feature type="domain" description="Fe/B12 periplasmic-binding" evidence="3">
    <location>
        <begin position="65"/>
        <end position="341"/>
    </location>
</feature>